<proteinExistence type="inferred from homology"/>
<dbReference type="RefSeq" id="XP_026548751.1">
    <property type="nucleotide sequence ID" value="XM_026692966.1"/>
</dbReference>
<dbReference type="GeneID" id="113430524"/>
<protein>
    <submittedName>
        <fullName evidence="9">DNA damage-regulated autophagy modulator protein 1</fullName>
    </submittedName>
</protein>
<dbReference type="Proteomes" id="UP000504612">
    <property type="component" value="Unplaced"/>
</dbReference>
<sequence>MTSAAWRIIATPMSWCGLSAVGPGDGEGQPLIPQSGRWCSRMSCFAQGAAFIPTFLVSWSSAAFILSYAIAVLSGHVEPLFPYISYSLCCQDQTHFCIALLVFKTICVHFSHLFFSGALTMYIKYLIVKKQNEVTHFVSPCFNLLTLYVGILGSIGLGIVASFQELAVPAVHDGGALLAFVSGAVYIFLQTVISYKSRPQWSTPCVCHTRLFLSVMTWVAVIPMIACASLISITKIDWIPGEKDYVYHFISAICEWTVAFGFVFFFLTYIRDFQGVTIQISTEIQGNL</sequence>
<accession>A0A6J1W0F5</accession>
<evidence type="ECO:0000256" key="3">
    <source>
        <dbReference type="ARBA" id="ARBA00022692"/>
    </source>
</evidence>
<feature type="transmembrane region" description="Helical" evidence="6">
    <location>
        <begin position="211"/>
        <end position="233"/>
    </location>
</feature>
<dbReference type="CTD" id="55332"/>
<evidence type="ECO:0000313" key="8">
    <source>
        <dbReference type="Proteomes" id="UP000504612"/>
    </source>
</evidence>
<dbReference type="AlphaFoldDB" id="A0A6J1W0F5"/>
<feature type="transmembrane region" description="Helical" evidence="6">
    <location>
        <begin position="50"/>
        <end position="73"/>
    </location>
</feature>
<dbReference type="GO" id="GO:0005764">
    <property type="term" value="C:lysosome"/>
    <property type="evidence" value="ECO:0007669"/>
    <property type="project" value="TreeGrafter"/>
</dbReference>
<keyword evidence="3 6" id="KW-0812">Transmembrane</keyword>
<feature type="transmembrane region" description="Helical" evidence="6">
    <location>
        <begin position="144"/>
        <end position="163"/>
    </location>
</feature>
<reference evidence="9" key="1">
    <citation type="submission" date="2025-08" db="UniProtKB">
        <authorList>
            <consortium name="RefSeq"/>
        </authorList>
    </citation>
    <scope>IDENTIFICATION</scope>
</reference>
<feature type="transmembrane region" description="Helical" evidence="6">
    <location>
        <begin position="245"/>
        <end position="270"/>
    </location>
</feature>
<dbReference type="PANTHER" id="PTHR21324:SF11">
    <property type="entry name" value="DNA DAMAGE-REGULATED AUTOPHAGY MODULATOR PROTEIN 1"/>
    <property type="match status" value="1"/>
</dbReference>
<gene>
    <name evidence="9" type="primary">DRAM1</name>
</gene>
<evidence type="ECO:0000256" key="2">
    <source>
        <dbReference type="ARBA" id="ARBA00006565"/>
    </source>
</evidence>
<dbReference type="GO" id="GO:0010506">
    <property type="term" value="P:regulation of autophagy"/>
    <property type="evidence" value="ECO:0007669"/>
    <property type="project" value="TreeGrafter"/>
</dbReference>
<dbReference type="InterPro" id="IPR019402">
    <property type="entry name" value="CWH43_N"/>
</dbReference>
<evidence type="ECO:0000256" key="5">
    <source>
        <dbReference type="ARBA" id="ARBA00023136"/>
    </source>
</evidence>
<keyword evidence="4 6" id="KW-1133">Transmembrane helix</keyword>
<dbReference type="InterPro" id="IPR050911">
    <property type="entry name" value="DRAM/TMEM150_Autophagy_Mod"/>
</dbReference>
<evidence type="ECO:0000313" key="9">
    <source>
        <dbReference type="RefSeq" id="XP_026548751.1"/>
    </source>
</evidence>
<dbReference type="PANTHER" id="PTHR21324">
    <property type="entry name" value="FASTING-INDUCIBLE INTEGRAL MEMBRANE PROTEIN TM6P1-RELATED"/>
    <property type="match status" value="1"/>
</dbReference>
<feature type="transmembrane region" description="Helical" evidence="6">
    <location>
        <begin position="93"/>
        <end position="123"/>
    </location>
</feature>
<name>A0A6J1W0F5_9SAUR</name>
<evidence type="ECO:0000256" key="6">
    <source>
        <dbReference type="SAM" id="Phobius"/>
    </source>
</evidence>
<dbReference type="Pfam" id="PF10277">
    <property type="entry name" value="Frag1"/>
    <property type="match status" value="1"/>
</dbReference>
<dbReference type="GO" id="GO:0012505">
    <property type="term" value="C:endomembrane system"/>
    <property type="evidence" value="ECO:0007669"/>
    <property type="project" value="UniProtKB-SubCell"/>
</dbReference>
<keyword evidence="5 6" id="KW-0472">Membrane</keyword>
<comment type="subcellular location">
    <subcellularLocation>
        <location evidence="1">Endomembrane system</location>
        <topology evidence="1">Multi-pass membrane protein</topology>
    </subcellularLocation>
</comment>
<feature type="domain" description="CWH43-like N-terminal" evidence="7">
    <location>
        <begin position="50"/>
        <end position="275"/>
    </location>
</feature>
<organism evidence="8 9">
    <name type="scientific">Notechis scutatus</name>
    <name type="common">mainland tiger snake</name>
    <dbReference type="NCBI Taxonomy" id="8663"/>
    <lineage>
        <taxon>Eukaryota</taxon>
        <taxon>Metazoa</taxon>
        <taxon>Chordata</taxon>
        <taxon>Craniata</taxon>
        <taxon>Vertebrata</taxon>
        <taxon>Euteleostomi</taxon>
        <taxon>Lepidosauria</taxon>
        <taxon>Squamata</taxon>
        <taxon>Bifurcata</taxon>
        <taxon>Unidentata</taxon>
        <taxon>Episquamata</taxon>
        <taxon>Toxicofera</taxon>
        <taxon>Serpentes</taxon>
        <taxon>Colubroidea</taxon>
        <taxon>Elapidae</taxon>
        <taxon>Hydrophiinae</taxon>
        <taxon>Notechis</taxon>
    </lineage>
</organism>
<evidence type="ECO:0000256" key="4">
    <source>
        <dbReference type="ARBA" id="ARBA00022989"/>
    </source>
</evidence>
<evidence type="ECO:0000256" key="1">
    <source>
        <dbReference type="ARBA" id="ARBA00004127"/>
    </source>
</evidence>
<evidence type="ECO:0000259" key="7">
    <source>
        <dbReference type="Pfam" id="PF10277"/>
    </source>
</evidence>
<comment type="similarity">
    <text evidence="2">Belongs to the DRAM/TMEM150 family.</text>
</comment>
<keyword evidence="8" id="KW-1185">Reference proteome</keyword>
<dbReference type="KEGG" id="nss:113430524"/>
<feature type="transmembrane region" description="Helical" evidence="6">
    <location>
        <begin position="175"/>
        <end position="195"/>
    </location>
</feature>